<proteinExistence type="predicted"/>
<name>A0A7X6LBG3_9NOCA</name>
<sequence length="696" mass="77709">MDREQNYFDALLADYVASRDDERELNNQLVGVFSGVVATLTLFGAFVTFVGSEKPTIRIPDEAAATVPLIPLALGCMLQITSSIATARSFYGRAIERELSTMLPATIPDLAGYPHLKALTYREMIVELNSLSRGFRIPRFLQITAIISLLFIFVVLVCYMARDYAFYLQFTMLVVYGPIVTLLAVEGLNATVRGRTYFLKLVKDTRVRRTYSLLPETRPSLDERSLFSYLLLPRPMDLSKALFFLIGVLVLVAIQPPILQVPFLVPRALVLWFILEILMYQGRYQLNDLRGLSEDQESPAAAQRGRIPTLAVGSRIAAFATLGAIFIRFALVIILCGLPFISFFHHVAPMAIGVITLAIVYERVRSIERNCFDTSTDGQASIGAGWTVIALVGLGYPLRTILGLTLPQTTGGGRDIPWDWKWPWNSTLPGEDGWRPPSFHFDIPMRLVTELGLYTFWLGIVFVSMTWCLEGGTYVNRRLRLNGRTIHFTKSSIGRKSHLLILLRQTRSNVAYGQPLFLAGHRQYQFDGPRNRWLNRNSKPFAVWNIGLTCATFMAVILTAELWDIGYEIGQLLYWVTAAATAAVLVVWQLLPPRAGNLFSGISLALVAASAVVACVDSPRRMMDSLPLCATILTFALSVAAFLVPTFMYRMFHGISYDDLKLPPFLSAASINKIPGMVFALIVGRRLARTLWPPTP</sequence>
<keyword evidence="1" id="KW-0472">Membrane</keyword>
<feature type="transmembrane region" description="Helical" evidence="1">
    <location>
        <begin position="664"/>
        <end position="683"/>
    </location>
</feature>
<feature type="transmembrane region" description="Helical" evidence="1">
    <location>
        <begin position="29"/>
        <end position="49"/>
    </location>
</feature>
<dbReference type="RefSeq" id="WP_157114415.1">
    <property type="nucleotide sequence ID" value="NZ_JAAXOS010000035.1"/>
</dbReference>
<gene>
    <name evidence="2" type="ORF">HGB38_35350</name>
</gene>
<evidence type="ECO:0000256" key="1">
    <source>
        <dbReference type="SAM" id="Phobius"/>
    </source>
</evidence>
<evidence type="ECO:0000313" key="2">
    <source>
        <dbReference type="EMBL" id="NKY31426.1"/>
    </source>
</evidence>
<feature type="transmembrane region" description="Helical" evidence="1">
    <location>
        <begin position="140"/>
        <end position="160"/>
    </location>
</feature>
<dbReference type="EMBL" id="JAAXOS010000035">
    <property type="protein sequence ID" value="NKY31426.1"/>
    <property type="molecule type" value="Genomic_DNA"/>
</dbReference>
<feature type="transmembrane region" description="Helical" evidence="1">
    <location>
        <begin position="316"/>
        <end position="341"/>
    </location>
</feature>
<feature type="transmembrane region" description="Helical" evidence="1">
    <location>
        <begin position="241"/>
        <end position="258"/>
    </location>
</feature>
<keyword evidence="1" id="KW-0812">Transmembrane</keyword>
<feature type="transmembrane region" description="Helical" evidence="1">
    <location>
        <begin position="166"/>
        <end position="185"/>
    </location>
</feature>
<feature type="transmembrane region" description="Helical" evidence="1">
    <location>
        <begin position="451"/>
        <end position="469"/>
    </location>
</feature>
<organism evidence="2 3">
    <name type="scientific">Nocardia gamkensis</name>
    <dbReference type="NCBI Taxonomy" id="352869"/>
    <lineage>
        <taxon>Bacteria</taxon>
        <taxon>Bacillati</taxon>
        <taxon>Actinomycetota</taxon>
        <taxon>Actinomycetes</taxon>
        <taxon>Mycobacteriales</taxon>
        <taxon>Nocardiaceae</taxon>
        <taxon>Nocardia</taxon>
    </lineage>
</organism>
<keyword evidence="1" id="KW-1133">Transmembrane helix</keyword>
<dbReference type="AlphaFoldDB" id="A0A7X6LBG3"/>
<protein>
    <submittedName>
        <fullName evidence="2">Uncharacterized protein</fullName>
    </submittedName>
</protein>
<reference evidence="2 3" key="1">
    <citation type="submission" date="2020-04" db="EMBL/GenBank/DDBJ databases">
        <title>MicrobeNet Type strains.</title>
        <authorList>
            <person name="Nicholson A.C."/>
        </authorList>
    </citation>
    <scope>NUCLEOTIDE SEQUENCE [LARGE SCALE GENOMIC DNA]</scope>
    <source>
        <strain evidence="2 3">DSM 44956</strain>
    </source>
</reference>
<feature type="transmembrane region" description="Helical" evidence="1">
    <location>
        <begin position="264"/>
        <end position="280"/>
    </location>
</feature>
<feature type="transmembrane region" description="Helical" evidence="1">
    <location>
        <begin position="347"/>
        <end position="364"/>
    </location>
</feature>
<feature type="transmembrane region" description="Helical" evidence="1">
    <location>
        <begin position="541"/>
        <end position="560"/>
    </location>
</feature>
<feature type="transmembrane region" description="Helical" evidence="1">
    <location>
        <begin position="628"/>
        <end position="652"/>
    </location>
</feature>
<evidence type="ECO:0000313" key="3">
    <source>
        <dbReference type="Proteomes" id="UP000540698"/>
    </source>
</evidence>
<feature type="transmembrane region" description="Helical" evidence="1">
    <location>
        <begin position="69"/>
        <end position="91"/>
    </location>
</feature>
<feature type="transmembrane region" description="Helical" evidence="1">
    <location>
        <begin position="572"/>
        <end position="591"/>
    </location>
</feature>
<keyword evidence="3" id="KW-1185">Reference proteome</keyword>
<accession>A0A7X6LBG3</accession>
<dbReference type="Proteomes" id="UP000540698">
    <property type="component" value="Unassembled WGS sequence"/>
</dbReference>
<comment type="caution">
    <text evidence="2">The sequence shown here is derived from an EMBL/GenBank/DDBJ whole genome shotgun (WGS) entry which is preliminary data.</text>
</comment>